<organism evidence="2 3">
    <name type="scientific">Puccinia triticina</name>
    <dbReference type="NCBI Taxonomy" id="208348"/>
    <lineage>
        <taxon>Eukaryota</taxon>
        <taxon>Fungi</taxon>
        <taxon>Dikarya</taxon>
        <taxon>Basidiomycota</taxon>
        <taxon>Pucciniomycotina</taxon>
        <taxon>Pucciniomycetes</taxon>
        <taxon>Pucciniales</taxon>
        <taxon>Pucciniaceae</taxon>
        <taxon>Puccinia</taxon>
    </lineage>
</organism>
<dbReference type="GeneID" id="77803625"/>
<feature type="compositionally biased region" description="Polar residues" evidence="1">
    <location>
        <begin position="176"/>
        <end position="185"/>
    </location>
</feature>
<feature type="compositionally biased region" description="Basic and acidic residues" evidence="1">
    <location>
        <begin position="215"/>
        <end position="226"/>
    </location>
</feature>
<sequence>MHPAGTPSSTRSSHSATASAAASQEADRGLVYWDERSQPAIPKRTAALAGIPSPSKPATHHSPLVDSLNLQTNKPLRFSKRRKSRTDHEPQENRAPAEPPLIPKKKAWAELTSRLKRRELDAAENTADPHIDPKTNPAADSLPPRVGAPSNAPDPQHQPNPLPNEPPQLPPQTTPNGESIPTRNHPNVPRQPSAPIREAEEDASSHKPGPAPTLKNDDEGKMKEQNGCEPWEEDEDPDFGSQLLLLAERVEQGQKASQETVKTILAPTTATNTWKTVDHKKKPLPAPSKPPLTHPHPRPLAPKTAVPTKTVSKTTSGAGKPKTVGDGRWSVGGGGAKLADQGQATARPESAAPKPSYSDALLNRPTRRPAVRIDPHKLSGPPPSAKDLPLIPARHPDLDLDSFT</sequence>
<name>A0ABY7D0A1_9BASI</name>
<feature type="compositionally biased region" description="Low complexity" evidence="1">
    <location>
        <begin position="1"/>
        <end position="24"/>
    </location>
</feature>
<reference evidence="2" key="1">
    <citation type="submission" date="2022-10" db="EMBL/GenBank/DDBJ databases">
        <title>Puccinia triticina Genome sequencing and assembly.</title>
        <authorList>
            <person name="Li C."/>
        </authorList>
    </citation>
    <scope>NUCLEOTIDE SEQUENCE</scope>
    <source>
        <strain evidence="2">Pt15</strain>
    </source>
</reference>
<dbReference type="EMBL" id="CP110433">
    <property type="protein sequence ID" value="WAQ90655.1"/>
    <property type="molecule type" value="Genomic_DNA"/>
</dbReference>
<feature type="compositionally biased region" description="Pro residues" evidence="1">
    <location>
        <begin position="156"/>
        <end position="173"/>
    </location>
</feature>
<feature type="compositionally biased region" description="Polar residues" evidence="1">
    <location>
        <begin position="254"/>
        <end position="275"/>
    </location>
</feature>
<dbReference type="Proteomes" id="UP001164743">
    <property type="component" value="Chromosome 13A"/>
</dbReference>
<feature type="compositionally biased region" description="Polar residues" evidence="1">
    <location>
        <begin position="307"/>
        <end position="317"/>
    </location>
</feature>
<proteinExistence type="predicted"/>
<keyword evidence="3" id="KW-1185">Reference proteome</keyword>
<dbReference type="RefSeq" id="XP_053026210.1">
    <property type="nucleotide sequence ID" value="XM_053162731.1"/>
</dbReference>
<feature type="region of interest" description="Disordered" evidence="1">
    <location>
        <begin position="1"/>
        <end position="404"/>
    </location>
</feature>
<gene>
    <name evidence="2" type="ORF">PtA15_13A54</name>
</gene>
<protein>
    <submittedName>
        <fullName evidence="2">Uncharacterized protein</fullName>
    </submittedName>
</protein>
<evidence type="ECO:0000256" key="1">
    <source>
        <dbReference type="SAM" id="MobiDB-lite"/>
    </source>
</evidence>
<evidence type="ECO:0000313" key="3">
    <source>
        <dbReference type="Proteomes" id="UP001164743"/>
    </source>
</evidence>
<evidence type="ECO:0000313" key="2">
    <source>
        <dbReference type="EMBL" id="WAQ90655.1"/>
    </source>
</evidence>
<feature type="compositionally biased region" description="Pro residues" evidence="1">
    <location>
        <begin position="284"/>
        <end position="300"/>
    </location>
</feature>
<feature type="compositionally biased region" description="Basic and acidic residues" evidence="1">
    <location>
        <begin position="25"/>
        <end position="37"/>
    </location>
</feature>
<accession>A0ABY7D0A1</accession>